<organism evidence="10 11">
    <name type="scientific">Candidatus Brennerbacteria bacterium RIFOXYD1_FULL_41_16</name>
    <dbReference type="NCBI Taxonomy" id="1797529"/>
    <lineage>
        <taxon>Bacteria</taxon>
        <taxon>Candidatus Brenneribacteriota</taxon>
    </lineage>
</organism>
<evidence type="ECO:0000256" key="7">
    <source>
        <dbReference type="ARBA" id="ARBA00023136"/>
    </source>
</evidence>
<dbReference type="Proteomes" id="UP000178570">
    <property type="component" value="Unassembled WGS sequence"/>
</dbReference>
<keyword evidence="7 8" id="KW-0472">Membrane</keyword>
<accession>A0A1G1XIT0</accession>
<keyword evidence="5 8" id="KW-0812">Transmembrane</keyword>
<evidence type="ECO:0000256" key="1">
    <source>
        <dbReference type="ARBA" id="ARBA00004429"/>
    </source>
</evidence>
<sequence length="405" mass="44571">MKFSYSAKNDRGELKSGLIDAFSEEAAIAMLQKAGLVILKLEKSKEETFAQKVSFGLNKINLKTVAVFTRQLATLFEAQVSITESLQTVVNQSDNPVLKNALYQVYTDIEAGMSFSDSLSKHPYAFSSFYVNMIRAAELTGRLDSALAYLADYYDAQAIISSKIKNAMIYPVFLLGLFAVVIGIMVSVVIPQLGSVILESGIPFSELPVMTRLLISMGGFVQDHFLIILAFILGGIFILYKYFSSEEGRMSLGTILLGLPIFGSFLKRIFVSRFTETFSVLLKGSIPVAQALEISADVVGNPYYQEAIYNVADGVRQGDNISDLLQQYPDFFPPLVSQMIAVGEKTGKLEELLSKVSKFYSREVESLVNNLTEIIQPVLIVFLGVLVGGLIAAVILPIYQIAQQF</sequence>
<evidence type="ECO:0000256" key="8">
    <source>
        <dbReference type="SAM" id="Phobius"/>
    </source>
</evidence>
<evidence type="ECO:0000256" key="6">
    <source>
        <dbReference type="ARBA" id="ARBA00022989"/>
    </source>
</evidence>
<feature type="transmembrane region" description="Helical" evidence="8">
    <location>
        <begin position="169"/>
        <end position="193"/>
    </location>
</feature>
<dbReference type="PANTHER" id="PTHR30012">
    <property type="entry name" value="GENERAL SECRETION PATHWAY PROTEIN"/>
    <property type="match status" value="1"/>
</dbReference>
<protein>
    <recommendedName>
        <fullName evidence="9">Type II secretion system protein GspF domain-containing protein</fullName>
    </recommendedName>
</protein>
<dbReference type="GO" id="GO:0015628">
    <property type="term" value="P:protein secretion by the type II secretion system"/>
    <property type="evidence" value="ECO:0007669"/>
    <property type="project" value="TreeGrafter"/>
</dbReference>
<dbReference type="STRING" id="1797529.A2570_00740"/>
<feature type="transmembrane region" description="Helical" evidence="8">
    <location>
        <begin position="374"/>
        <end position="399"/>
    </location>
</feature>
<evidence type="ECO:0000313" key="10">
    <source>
        <dbReference type="EMBL" id="OGY40003.1"/>
    </source>
</evidence>
<proteinExistence type="inferred from homology"/>
<dbReference type="FunFam" id="1.20.81.30:FF:000001">
    <property type="entry name" value="Type II secretion system protein F"/>
    <property type="match status" value="2"/>
</dbReference>
<dbReference type="Gene3D" id="1.20.81.30">
    <property type="entry name" value="Type II secretion system (T2SS), domain F"/>
    <property type="match status" value="2"/>
</dbReference>
<keyword evidence="4" id="KW-0997">Cell inner membrane</keyword>
<name>A0A1G1XIT0_9BACT</name>
<dbReference type="GO" id="GO:0005886">
    <property type="term" value="C:plasma membrane"/>
    <property type="evidence" value="ECO:0007669"/>
    <property type="project" value="UniProtKB-SubCell"/>
</dbReference>
<evidence type="ECO:0000259" key="9">
    <source>
        <dbReference type="Pfam" id="PF00482"/>
    </source>
</evidence>
<reference evidence="10 11" key="1">
    <citation type="journal article" date="2016" name="Nat. Commun.">
        <title>Thousands of microbial genomes shed light on interconnected biogeochemical processes in an aquifer system.</title>
        <authorList>
            <person name="Anantharaman K."/>
            <person name="Brown C.T."/>
            <person name="Hug L.A."/>
            <person name="Sharon I."/>
            <person name="Castelle C.J."/>
            <person name="Probst A.J."/>
            <person name="Thomas B.C."/>
            <person name="Singh A."/>
            <person name="Wilkins M.J."/>
            <person name="Karaoz U."/>
            <person name="Brodie E.L."/>
            <person name="Williams K.H."/>
            <person name="Hubbard S.S."/>
            <person name="Banfield J.F."/>
        </authorList>
    </citation>
    <scope>NUCLEOTIDE SEQUENCE [LARGE SCALE GENOMIC DNA]</scope>
</reference>
<evidence type="ECO:0000256" key="4">
    <source>
        <dbReference type="ARBA" id="ARBA00022519"/>
    </source>
</evidence>
<feature type="domain" description="Type II secretion system protein GspF" evidence="9">
    <location>
        <begin position="68"/>
        <end position="191"/>
    </location>
</feature>
<dbReference type="PANTHER" id="PTHR30012:SF0">
    <property type="entry name" value="TYPE II SECRETION SYSTEM PROTEIN F-RELATED"/>
    <property type="match status" value="1"/>
</dbReference>
<comment type="caution">
    <text evidence="10">The sequence shown here is derived from an EMBL/GenBank/DDBJ whole genome shotgun (WGS) entry which is preliminary data.</text>
</comment>
<evidence type="ECO:0000256" key="5">
    <source>
        <dbReference type="ARBA" id="ARBA00022692"/>
    </source>
</evidence>
<keyword evidence="3" id="KW-1003">Cell membrane</keyword>
<evidence type="ECO:0000256" key="2">
    <source>
        <dbReference type="ARBA" id="ARBA00005745"/>
    </source>
</evidence>
<gene>
    <name evidence="10" type="ORF">A2570_00740</name>
</gene>
<dbReference type="EMBL" id="MHHY01000012">
    <property type="protein sequence ID" value="OGY40003.1"/>
    <property type="molecule type" value="Genomic_DNA"/>
</dbReference>
<comment type="subcellular location">
    <subcellularLocation>
        <location evidence="1">Cell inner membrane</location>
        <topology evidence="1">Multi-pass membrane protein</topology>
    </subcellularLocation>
</comment>
<dbReference type="InterPro" id="IPR003004">
    <property type="entry name" value="GspF/PilC"/>
</dbReference>
<dbReference type="PRINTS" id="PR00812">
    <property type="entry name" value="BCTERIALGSPF"/>
</dbReference>
<feature type="transmembrane region" description="Helical" evidence="8">
    <location>
        <begin position="213"/>
        <end position="240"/>
    </location>
</feature>
<dbReference type="Pfam" id="PF00482">
    <property type="entry name" value="T2SSF"/>
    <property type="match status" value="2"/>
</dbReference>
<keyword evidence="6 8" id="KW-1133">Transmembrane helix</keyword>
<evidence type="ECO:0000313" key="11">
    <source>
        <dbReference type="Proteomes" id="UP000178570"/>
    </source>
</evidence>
<dbReference type="InterPro" id="IPR018076">
    <property type="entry name" value="T2SS_GspF_dom"/>
</dbReference>
<dbReference type="AlphaFoldDB" id="A0A1G1XIT0"/>
<comment type="similarity">
    <text evidence="2">Belongs to the GSP F family.</text>
</comment>
<feature type="domain" description="Type II secretion system protein GspF" evidence="9">
    <location>
        <begin position="274"/>
        <end position="397"/>
    </location>
</feature>
<dbReference type="InterPro" id="IPR042094">
    <property type="entry name" value="T2SS_GspF_sf"/>
</dbReference>
<evidence type="ECO:0000256" key="3">
    <source>
        <dbReference type="ARBA" id="ARBA00022475"/>
    </source>
</evidence>
<feature type="transmembrane region" description="Helical" evidence="8">
    <location>
        <begin position="252"/>
        <end position="271"/>
    </location>
</feature>